<keyword evidence="6 13" id="KW-0812">Transmembrane</keyword>
<evidence type="ECO:0000256" key="4">
    <source>
        <dbReference type="ARBA" id="ARBA00022475"/>
    </source>
</evidence>
<dbReference type="AlphaFoldDB" id="A0A6J6GHN8"/>
<keyword evidence="8" id="KW-0378">Hydrolase</keyword>
<evidence type="ECO:0000256" key="2">
    <source>
        <dbReference type="ARBA" id="ARBA00004651"/>
    </source>
</evidence>
<protein>
    <submittedName>
        <fullName evidence="15">Unannotated protein</fullName>
    </submittedName>
</protein>
<evidence type="ECO:0000256" key="8">
    <source>
        <dbReference type="ARBA" id="ARBA00022801"/>
    </source>
</evidence>
<proteinExistence type="inferred from homology"/>
<keyword evidence="11" id="KW-0482">Metalloprotease</keyword>
<dbReference type="EMBL" id="CAEZUE010000149">
    <property type="protein sequence ID" value="CAB4599193.1"/>
    <property type="molecule type" value="Genomic_DNA"/>
</dbReference>
<dbReference type="GO" id="GO:0005886">
    <property type="term" value="C:plasma membrane"/>
    <property type="evidence" value="ECO:0007669"/>
    <property type="project" value="UniProtKB-SubCell"/>
</dbReference>
<dbReference type="GO" id="GO:0004222">
    <property type="term" value="F:metalloendopeptidase activity"/>
    <property type="evidence" value="ECO:0007669"/>
    <property type="project" value="InterPro"/>
</dbReference>
<dbReference type="PANTHER" id="PTHR43221:SF1">
    <property type="entry name" value="PROTEASE HTPX"/>
    <property type="match status" value="1"/>
</dbReference>
<evidence type="ECO:0000256" key="6">
    <source>
        <dbReference type="ARBA" id="ARBA00022692"/>
    </source>
</evidence>
<reference evidence="15" key="1">
    <citation type="submission" date="2020-05" db="EMBL/GenBank/DDBJ databases">
        <authorList>
            <person name="Chiriac C."/>
            <person name="Salcher M."/>
            <person name="Ghai R."/>
            <person name="Kavagutti S V."/>
        </authorList>
    </citation>
    <scope>NUCLEOTIDE SEQUENCE</scope>
</reference>
<dbReference type="InterPro" id="IPR022919">
    <property type="entry name" value="Pept_M48_protease_HtpX"/>
</dbReference>
<evidence type="ECO:0000256" key="12">
    <source>
        <dbReference type="ARBA" id="ARBA00023136"/>
    </source>
</evidence>
<evidence type="ECO:0000256" key="13">
    <source>
        <dbReference type="SAM" id="Phobius"/>
    </source>
</evidence>
<dbReference type="InterPro" id="IPR001915">
    <property type="entry name" value="Peptidase_M48"/>
</dbReference>
<feature type="transmembrane region" description="Helical" evidence="13">
    <location>
        <begin position="189"/>
        <end position="214"/>
    </location>
</feature>
<dbReference type="InterPro" id="IPR050083">
    <property type="entry name" value="HtpX_protease"/>
</dbReference>
<feature type="domain" description="Peptidase M48" evidence="14">
    <location>
        <begin position="77"/>
        <end position="294"/>
    </location>
</feature>
<keyword evidence="9" id="KW-0862">Zinc</keyword>
<keyword evidence="7" id="KW-0479">Metal-binding</keyword>
<evidence type="ECO:0000313" key="15">
    <source>
        <dbReference type="EMBL" id="CAB4599193.1"/>
    </source>
</evidence>
<evidence type="ECO:0000256" key="11">
    <source>
        <dbReference type="ARBA" id="ARBA00023049"/>
    </source>
</evidence>
<gene>
    <name evidence="15" type="ORF">UFOPK1788_00984</name>
</gene>
<keyword evidence="10 13" id="KW-1133">Transmembrane helix</keyword>
<evidence type="ECO:0000256" key="1">
    <source>
        <dbReference type="ARBA" id="ARBA00001947"/>
    </source>
</evidence>
<keyword evidence="5" id="KW-0645">Protease</keyword>
<dbReference type="PANTHER" id="PTHR43221">
    <property type="entry name" value="PROTEASE HTPX"/>
    <property type="match status" value="1"/>
</dbReference>
<dbReference type="Pfam" id="PF01435">
    <property type="entry name" value="Peptidase_M48"/>
    <property type="match status" value="1"/>
</dbReference>
<dbReference type="Gene3D" id="3.30.2010.10">
    <property type="entry name" value="Metalloproteases ('zincins'), catalytic domain"/>
    <property type="match status" value="1"/>
</dbReference>
<comment type="similarity">
    <text evidence="3">Belongs to the peptidase M48B family.</text>
</comment>
<feature type="transmembrane region" description="Helical" evidence="13">
    <location>
        <begin position="37"/>
        <end position="55"/>
    </location>
</feature>
<evidence type="ECO:0000256" key="10">
    <source>
        <dbReference type="ARBA" id="ARBA00022989"/>
    </source>
</evidence>
<dbReference type="GO" id="GO:0046872">
    <property type="term" value="F:metal ion binding"/>
    <property type="evidence" value="ECO:0007669"/>
    <property type="project" value="UniProtKB-KW"/>
</dbReference>
<evidence type="ECO:0000256" key="7">
    <source>
        <dbReference type="ARBA" id="ARBA00022723"/>
    </source>
</evidence>
<organism evidence="15">
    <name type="scientific">freshwater metagenome</name>
    <dbReference type="NCBI Taxonomy" id="449393"/>
    <lineage>
        <taxon>unclassified sequences</taxon>
        <taxon>metagenomes</taxon>
        <taxon>ecological metagenomes</taxon>
    </lineage>
</organism>
<comment type="subcellular location">
    <subcellularLocation>
        <location evidence="2">Cell membrane</location>
        <topology evidence="2">Multi-pass membrane protein</topology>
    </subcellularLocation>
</comment>
<keyword evidence="12 13" id="KW-0472">Membrane</keyword>
<name>A0A6J6GHN8_9ZZZZ</name>
<evidence type="ECO:0000256" key="9">
    <source>
        <dbReference type="ARBA" id="ARBA00022833"/>
    </source>
</evidence>
<feature type="transmembrane region" description="Helical" evidence="13">
    <location>
        <begin position="154"/>
        <end position="177"/>
    </location>
</feature>
<feature type="transmembrane region" description="Helical" evidence="13">
    <location>
        <begin position="12"/>
        <end position="31"/>
    </location>
</feature>
<dbReference type="HAMAP" id="MF_00188">
    <property type="entry name" value="Pept_M48_protease_HtpX"/>
    <property type="match status" value="1"/>
</dbReference>
<evidence type="ECO:0000256" key="5">
    <source>
        <dbReference type="ARBA" id="ARBA00022670"/>
    </source>
</evidence>
<keyword evidence="4" id="KW-1003">Cell membrane</keyword>
<dbReference type="CDD" id="cd07340">
    <property type="entry name" value="M48B_Htpx_like"/>
    <property type="match status" value="1"/>
</dbReference>
<evidence type="ECO:0000256" key="3">
    <source>
        <dbReference type="ARBA" id="ARBA00009779"/>
    </source>
</evidence>
<evidence type="ECO:0000259" key="14">
    <source>
        <dbReference type="Pfam" id="PF01435"/>
    </source>
</evidence>
<dbReference type="GO" id="GO:0006508">
    <property type="term" value="P:proteolysis"/>
    <property type="evidence" value="ECO:0007669"/>
    <property type="project" value="UniProtKB-KW"/>
</dbReference>
<sequence length="299" mass="32258">MYSAIAANKRNTVVIIVVFLALIAGLGWLIAYFYGGGSWGITIATVIGAGLYAWFQFYNAASIAVATSGAVQIEMKDNPRLWRIVENLSITNGMPMPKVYVVSDPAPNAFASGRDPEHAVVAATTGLLDIMTDAELEGVMAHEMGHVKNYDIRVSTIVFGLVVAVGFITDILFRMSFYGSRGSRDSNAAGAFAIMSLVFGLIALVVAPLISALIQAGISRQREYLADATGAMTTRNPEGLASALHKLGEYKSPLQRQSATMAHMWISDPMKPGLMDRLFSTHPPIAERVRRLLEIGGKF</sequence>
<accession>A0A6J6GHN8</accession>
<comment type="cofactor">
    <cofactor evidence="1">
        <name>Zn(2+)</name>
        <dbReference type="ChEBI" id="CHEBI:29105"/>
    </cofactor>
</comment>